<protein>
    <submittedName>
        <fullName evidence="2">Uncharacterized protein</fullName>
    </submittedName>
</protein>
<keyword evidence="1" id="KW-1133">Transmembrane helix</keyword>
<dbReference type="AlphaFoldDB" id="A0AAD4MG16"/>
<gene>
    <name evidence="2" type="ORF">DdX_21226</name>
</gene>
<accession>A0AAD4MG16</accession>
<feature type="transmembrane region" description="Helical" evidence="1">
    <location>
        <begin position="6"/>
        <end position="26"/>
    </location>
</feature>
<feature type="transmembrane region" description="Helical" evidence="1">
    <location>
        <begin position="38"/>
        <end position="62"/>
    </location>
</feature>
<evidence type="ECO:0000256" key="1">
    <source>
        <dbReference type="SAM" id="Phobius"/>
    </source>
</evidence>
<proteinExistence type="predicted"/>
<organism evidence="2 3">
    <name type="scientific">Ditylenchus destructor</name>
    <dbReference type="NCBI Taxonomy" id="166010"/>
    <lineage>
        <taxon>Eukaryota</taxon>
        <taxon>Metazoa</taxon>
        <taxon>Ecdysozoa</taxon>
        <taxon>Nematoda</taxon>
        <taxon>Chromadorea</taxon>
        <taxon>Rhabditida</taxon>
        <taxon>Tylenchina</taxon>
        <taxon>Tylenchomorpha</taxon>
        <taxon>Sphaerularioidea</taxon>
        <taxon>Anguinidae</taxon>
        <taxon>Anguininae</taxon>
        <taxon>Ditylenchus</taxon>
    </lineage>
</organism>
<dbReference type="EMBL" id="JAKKPZ010000758">
    <property type="protein sequence ID" value="KAI1692486.1"/>
    <property type="molecule type" value="Genomic_DNA"/>
</dbReference>
<evidence type="ECO:0000313" key="2">
    <source>
        <dbReference type="EMBL" id="KAI1692486.1"/>
    </source>
</evidence>
<name>A0AAD4MG16_9BILA</name>
<dbReference type="Proteomes" id="UP001201812">
    <property type="component" value="Unassembled WGS sequence"/>
</dbReference>
<sequence>MAGNENEVWILTVQLTLQLIFFIIVIPPLIKISRTRHALYLVLYKSVSALLYSIFGTLPFILAKEGILVPYLRYLLFLTLWAVNMLFFSLIAVAFNRFHAIFFAQSYIMVWRRRLSLMLLYSRTTLTPEQQLLEGRRPEIVSCCSTPEQPNLTADGGARSAAVHANRFLAK</sequence>
<reference evidence="2" key="1">
    <citation type="submission" date="2022-01" db="EMBL/GenBank/DDBJ databases">
        <title>Genome Sequence Resource for Two Populations of Ditylenchus destructor, the Migratory Endoparasitic Phytonematode.</title>
        <authorList>
            <person name="Zhang H."/>
            <person name="Lin R."/>
            <person name="Xie B."/>
        </authorList>
    </citation>
    <scope>NUCLEOTIDE SEQUENCE</scope>
    <source>
        <strain evidence="2">BazhouSP</strain>
    </source>
</reference>
<evidence type="ECO:0000313" key="3">
    <source>
        <dbReference type="Proteomes" id="UP001201812"/>
    </source>
</evidence>
<keyword evidence="3" id="KW-1185">Reference proteome</keyword>
<keyword evidence="1" id="KW-0812">Transmembrane</keyword>
<keyword evidence="1" id="KW-0472">Membrane</keyword>
<comment type="caution">
    <text evidence="2">The sequence shown here is derived from an EMBL/GenBank/DDBJ whole genome shotgun (WGS) entry which is preliminary data.</text>
</comment>
<feature type="transmembrane region" description="Helical" evidence="1">
    <location>
        <begin position="74"/>
        <end position="95"/>
    </location>
</feature>